<sequence>MRTLASLSSPMAYPVSHVVTHCPTVLSKAVAENYENLDLELLWAWEPTCTEMFMVFVEDQSSLYSYGKQMELVRQKLGYLPRIDVSASGIRVDYLWLGNLANLELLYTNCMITHPYLGVDQFQELNVFTIPGRLKALFCDLL</sequence>
<protein>
    <submittedName>
        <fullName evidence="1">Uncharacterized protein</fullName>
    </submittedName>
</protein>
<dbReference type="AlphaFoldDB" id="A0A7J9FXY1"/>
<dbReference type="Proteomes" id="UP000593560">
    <property type="component" value="Unassembled WGS sequence"/>
</dbReference>
<proteinExistence type="predicted"/>
<dbReference type="EMBL" id="JABFAD010000001">
    <property type="protein sequence ID" value="MBA0790133.1"/>
    <property type="molecule type" value="Genomic_DNA"/>
</dbReference>
<gene>
    <name evidence="1" type="ORF">Gohar_014800</name>
</gene>
<name>A0A7J9FXY1_9ROSI</name>
<accession>A0A7J9FXY1</accession>
<keyword evidence="2" id="KW-1185">Reference proteome</keyword>
<evidence type="ECO:0000313" key="2">
    <source>
        <dbReference type="Proteomes" id="UP000593560"/>
    </source>
</evidence>
<organism evidence="1 2">
    <name type="scientific">Gossypium harknessii</name>
    <dbReference type="NCBI Taxonomy" id="34285"/>
    <lineage>
        <taxon>Eukaryota</taxon>
        <taxon>Viridiplantae</taxon>
        <taxon>Streptophyta</taxon>
        <taxon>Embryophyta</taxon>
        <taxon>Tracheophyta</taxon>
        <taxon>Spermatophyta</taxon>
        <taxon>Magnoliopsida</taxon>
        <taxon>eudicotyledons</taxon>
        <taxon>Gunneridae</taxon>
        <taxon>Pentapetalae</taxon>
        <taxon>rosids</taxon>
        <taxon>malvids</taxon>
        <taxon>Malvales</taxon>
        <taxon>Malvaceae</taxon>
        <taxon>Malvoideae</taxon>
        <taxon>Gossypium</taxon>
    </lineage>
</organism>
<evidence type="ECO:0000313" key="1">
    <source>
        <dbReference type="EMBL" id="MBA0790133.1"/>
    </source>
</evidence>
<reference evidence="1 2" key="1">
    <citation type="journal article" date="2019" name="Genome Biol. Evol.">
        <title>Insights into the evolution of the New World diploid cottons (Gossypium, subgenus Houzingenia) based on genome sequencing.</title>
        <authorList>
            <person name="Grover C.E."/>
            <person name="Arick M.A. 2nd"/>
            <person name="Thrash A."/>
            <person name="Conover J.L."/>
            <person name="Sanders W.S."/>
            <person name="Peterson D.G."/>
            <person name="Frelichowski J.E."/>
            <person name="Scheffler J.A."/>
            <person name="Scheffler B.E."/>
            <person name="Wendel J.F."/>
        </authorList>
    </citation>
    <scope>NUCLEOTIDE SEQUENCE [LARGE SCALE GENOMIC DNA]</scope>
    <source>
        <strain evidence="1">0</strain>
        <tissue evidence="1">Leaf</tissue>
    </source>
</reference>
<comment type="caution">
    <text evidence="1">The sequence shown here is derived from an EMBL/GenBank/DDBJ whole genome shotgun (WGS) entry which is preliminary data.</text>
</comment>